<dbReference type="Proteomes" id="UP001417504">
    <property type="component" value="Unassembled WGS sequence"/>
</dbReference>
<accession>A0AAP0ECM2</accession>
<name>A0AAP0ECM2_9MAGN</name>
<dbReference type="EMBL" id="JBBNAE010000010">
    <property type="protein sequence ID" value="KAK9090816.1"/>
    <property type="molecule type" value="Genomic_DNA"/>
</dbReference>
<evidence type="ECO:0000256" key="1">
    <source>
        <dbReference type="SAM" id="MobiDB-lite"/>
    </source>
</evidence>
<sequence length="291" mass="32391">MGSEYHVSLGRVGPSLGLENGVVTGVGCLTSLDAADNAMRIYSPRRHDGVQARNSIASADPMNSVKHAYQLLCTALHRITTSFTTPTHTFLICKNVFFTAPPRLLHDFSMALHKELSVYVICGWRCGKKMVPRVDGVVIGVKEISVHVVFQEEAELQEAYKRNAWHLLAEVLLSEERFKKLSFKSEIVGVQSGVRVRYDALKLVQRKIQDFHSFHSTYLNINTYQFKKNEGLMSTTKFDKKDQPICGAFDEEEDEDDEGSSSPAANPHKKSPKQGSLPLLHSALSAPTVTN</sequence>
<reference evidence="2 3" key="1">
    <citation type="submission" date="2024-01" db="EMBL/GenBank/DDBJ databases">
        <title>Genome assemblies of Stephania.</title>
        <authorList>
            <person name="Yang L."/>
        </authorList>
    </citation>
    <scope>NUCLEOTIDE SEQUENCE [LARGE SCALE GENOMIC DNA]</scope>
    <source>
        <strain evidence="2">QJT</strain>
        <tissue evidence="2">Leaf</tissue>
    </source>
</reference>
<comment type="caution">
    <text evidence="2">The sequence shown here is derived from an EMBL/GenBank/DDBJ whole genome shotgun (WGS) entry which is preliminary data.</text>
</comment>
<feature type="compositionally biased region" description="Acidic residues" evidence="1">
    <location>
        <begin position="249"/>
        <end position="259"/>
    </location>
</feature>
<keyword evidence="3" id="KW-1185">Reference proteome</keyword>
<evidence type="ECO:0000313" key="3">
    <source>
        <dbReference type="Proteomes" id="UP001417504"/>
    </source>
</evidence>
<evidence type="ECO:0000313" key="2">
    <source>
        <dbReference type="EMBL" id="KAK9090816.1"/>
    </source>
</evidence>
<organism evidence="2 3">
    <name type="scientific">Stephania japonica</name>
    <dbReference type="NCBI Taxonomy" id="461633"/>
    <lineage>
        <taxon>Eukaryota</taxon>
        <taxon>Viridiplantae</taxon>
        <taxon>Streptophyta</taxon>
        <taxon>Embryophyta</taxon>
        <taxon>Tracheophyta</taxon>
        <taxon>Spermatophyta</taxon>
        <taxon>Magnoliopsida</taxon>
        <taxon>Ranunculales</taxon>
        <taxon>Menispermaceae</taxon>
        <taxon>Menispermoideae</taxon>
        <taxon>Cissampelideae</taxon>
        <taxon>Stephania</taxon>
    </lineage>
</organism>
<feature type="compositionally biased region" description="Low complexity" evidence="1">
    <location>
        <begin position="276"/>
        <end position="291"/>
    </location>
</feature>
<proteinExistence type="predicted"/>
<dbReference type="AlphaFoldDB" id="A0AAP0ECM2"/>
<protein>
    <submittedName>
        <fullName evidence="2">Uncharacterized protein</fullName>
    </submittedName>
</protein>
<gene>
    <name evidence="2" type="ORF">Sjap_023993</name>
</gene>
<feature type="region of interest" description="Disordered" evidence="1">
    <location>
        <begin position="243"/>
        <end position="291"/>
    </location>
</feature>